<organism evidence="1 2">
    <name type="scientific">Steinernema glaseri</name>
    <dbReference type="NCBI Taxonomy" id="37863"/>
    <lineage>
        <taxon>Eukaryota</taxon>
        <taxon>Metazoa</taxon>
        <taxon>Ecdysozoa</taxon>
        <taxon>Nematoda</taxon>
        <taxon>Chromadorea</taxon>
        <taxon>Rhabditida</taxon>
        <taxon>Tylenchina</taxon>
        <taxon>Panagrolaimomorpha</taxon>
        <taxon>Strongyloidoidea</taxon>
        <taxon>Steinernematidae</taxon>
        <taxon>Steinernema</taxon>
    </lineage>
</organism>
<name>A0A1I7Z6V5_9BILA</name>
<proteinExistence type="predicted"/>
<accession>A0A1I7Z6V5</accession>
<protein>
    <submittedName>
        <fullName evidence="2">WGS project CAFE00000000 data, contig</fullName>
    </submittedName>
</protein>
<dbReference type="Proteomes" id="UP000095287">
    <property type="component" value="Unplaced"/>
</dbReference>
<reference evidence="2" key="1">
    <citation type="submission" date="2016-11" db="UniProtKB">
        <authorList>
            <consortium name="WormBaseParasite"/>
        </authorList>
    </citation>
    <scope>IDENTIFICATION</scope>
</reference>
<dbReference type="AlphaFoldDB" id="A0A1I7Z6V5"/>
<evidence type="ECO:0000313" key="1">
    <source>
        <dbReference type="Proteomes" id="UP000095287"/>
    </source>
</evidence>
<dbReference type="WBParaSite" id="L893_g23184.t1">
    <property type="protein sequence ID" value="L893_g23184.t1"/>
    <property type="gene ID" value="L893_g23184"/>
</dbReference>
<keyword evidence="1" id="KW-1185">Reference proteome</keyword>
<evidence type="ECO:0000313" key="2">
    <source>
        <dbReference type="WBParaSite" id="L893_g23184.t1"/>
    </source>
</evidence>
<sequence>MPGYRTPLNLTLSVRHVSRLSRNSNKFMRRQTLHAYFLPVALNTRQDLVRVLSQTPSGTMVTDRVVVRNNAAPSAACRHAPPFAVVPTNYTGHKKNVFASEQKRANREIGFGTKVPEPFAFTMCQKVGAPTAAPC</sequence>